<dbReference type="InterPro" id="IPR036945">
    <property type="entry name" value="DAGK_sf"/>
</dbReference>
<dbReference type="Proteomes" id="UP000031637">
    <property type="component" value="Chromosome"/>
</dbReference>
<keyword evidence="10 23" id="KW-0479">Metal-binding</keyword>
<comment type="subcellular location">
    <subcellularLocation>
        <location evidence="1 24">Cell inner membrane</location>
        <topology evidence="1 24">Multi-pass membrane protein</topology>
    </subcellularLocation>
</comment>
<dbReference type="Gene3D" id="1.10.287.3610">
    <property type="match status" value="1"/>
</dbReference>
<evidence type="ECO:0000256" key="18">
    <source>
        <dbReference type="ARBA" id="ARBA00023209"/>
    </source>
</evidence>
<comment type="caution">
    <text evidence="24">Lacks conserved residue(s) required for the propagation of feature annotation.</text>
</comment>
<dbReference type="EMBL" id="AP012547">
    <property type="protein sequence ID" value="BAO29157.1"/>
    <property type="molecule type" value="Genomic_DNA"/>
</dbReference>
<feature type="binding site" evidence="22">
    <location>
        <position position="27"/>
    </location>
    <ligand>
        <name>ATP</name>
        <dbReference type="ChEBI" id="CHEBI:30616"/>
    </ligand>
</feature>
<feature type="transmembrane region" description="Helical" evidence="24">
    <location>
        <begin position="107"/>
        <end position="128"/>
    </location>
</feature>
<dbReference type="AlphaFoldDB" id="W0SDZ2"/>
<dbReference type="GO" id="GO:0046872">
    <property type="term" value="F:metal ion binding"/>
    <property type="evidence" value="ECO:0007669"/>
    <property type="project" value="UniProtKB-KW"/>
</dbReference>
<keyword evidence="13 22" id="KW-0067">ATP-binding</keyword>
<evidence type="ECO:0000256" key="9">
    <source>
        <dbReference type="ARBA" id="ARBA00022692"/>
    </source>
</evidence>
<dbReference type="InterPro" id="IPR033718">
    <property type="entry name" value="DAGK_prok"/>
</dbReference>
<dbReference type="STRING" id="1223802.SUTH_01357"/>
<feature type="binding site" evidence="21">
    <location>
        <begin position="41"/>
        <end position="45"/>
    </location>
    <ligand>
        <name>substrate</name>
    </ligand>
</feature>
<dbReference type="KEGG" id="shd:SUTH_01357"/>
<organism evidence="25 26">
    <name type="scientific">Sulfuritalea hydrogenivorans sk43H</name>
    <dbReference type="NCBI Taxonomy" id="1223802"/>
    <lineage>
        <taxon>Bacteria</taxon>
        <taxon>Pseudomonadati</taxon>
        <taxon>Pseudomonadota</taxon>
        <taxon>Betaproteobacteria</taxon>
        <taxon>Nitrosomonadales</taxon>
        <taxon>Sterolibacteriaceae</taxon>
        <taxon>Sulfuritalea</taxon>
    </lineage>
</organism>
<evidence type="ECO:0000256" key="4">
    <source>
        <dbReference type="ARBA" id="ARBA00017575"/>
    </source>
</evidence>
<feature type="active site" description="Proton acceptor" evidence="20">
    <location>
        <position position="80"/>
    </location>
</feature>
<proteinExistence type="inferred from homology"/>
<feature type="binding site" evidence="22">
    <location>
        <begin position="105"/>
        <end position="106"/>
    </location>
    <ligand>
        <name>ATP</name>
        <dbReference type="ChEBI" id="CHEBI:30616"/>
    </ligand>
</feature>
<evidence type="ECO:0000256" key="16">
    <source>
        <dbReference type="ARBA" id="ARBA00023098"/>
    </source>
</evidence>
<evidence type="ECO:0000256" key="24">
    <source>
        <dbReference type="RuleBase" id="RU363065"/>
    </source>
</evidence>
<dbReference type="GO" id="GO:0005886">
    <property type="term" value="C:plasma membrane"/>
    <property type="evidence" value="ECO:0007669"/>
    <property type="project" value="UniProtKB-SubCell"/>
</dbReference>
<dbReference type="GO" id="GO:0004143">
    <property type="term" value="F:ATP-dependent diacylglycerol kinase activity"/>
    <property type="evidence" value="ECO:0007669"/>
    <property type="project" value="UniProtKB-EC"/>
</dbReference>
<keyword evidence="6" id="KW-0444">Lipid biosynthesis</keyword>
<evidence type="ECO:0000256" key="2">
    <source>
        <dbReference type="ARBA" id="ARBA00005967"/>
    </source>
</evidence>
<dbReference type="InterPro" id="IPR000829">
    <property type="entry name" value="DAGK"/>
</dbReference>
<sequence>MNSEPAIEESPFKGQTGLRRIWNAFSYSLSGLHAAYLNEDAFRQESLLAAIMIPVALALPLPGVGKALMIASVLLVLVVELLNSAIEAAIDRISLDRHRLSKRAKDIGSAAVLIALINVLATWSLVLLA</sequence>
<keyword evidence="11 22" id="KW-0547">Nucleotide-binding</keyword>
<evidence type="ECO:0000256" key="20">
    <source>
        <dbReference type="PIRSR" id="PIRSR600829-1"/>
    </source>
</evidence>
<feature type="binding site" evidence="23">
    <location>
        <position position="87"/>
    </location>
    <ligand>
        <name>a divalent metal cation</name>
        <dbReference type="ChEBI" id="CHEBI:60240"/>
    </ligand>
</feature>
<keyword evidence="14 23" id="KW-0460">Magnesium</keyword>
<keyword evidence="8 24" id="KW-0808">Transferase</keyword>
<dbReference type="EC" id="2.7.1.107" evidence="3 24"/>
<evidence type="ECO:0000256" key="1">
    <source>
        <dbReference type="ARBA" id="ARBA00004429"/>
    </source>
</evidence>
<feature type="binding site" evidence="21">
    <location>
        <position position="20"/>
    </location>
    <ligand>
        <name>substrate</name>
    </ligand>
</feature>
<comment type="cofactor">
    <cofactor evidence="23">
        <name>Mg(2+)</name>
        <dbReference type="ChEBI" id="CHEBI:18420"/>
    </cofactor>
    <text evidence="23">Mn(2+), Zn(2+), Cd(2+) and Co(2+) support activity to lesser extents.</text>
</comment>
<accession>W0SDZ2</accession>
<feature type="binding site" evidence="22">
    <location>
        <position position="20"/>
    </location>
    <ligand>
        <name>ATP</name>
        <dbReference type="ChEBI" id="CHEBI:30616"/>
    </ligand>
</feature>
<evidence type="ECO:0000256" key="15">
    <source>
        <dbReference type="ARBA" id="ARBA00022989"/>
    </source>
</evidence>
<evidence type="ECO:0000256" key="3">
    <source>
        <dbReference type="ARBA" id="ARBA00012133"/>
    </source>
</evidence>
<dbReference type="RefSeq" id="WP_041098095.1">
    <property type="nucleotide sequence ID" value="NZ_AP012547.1"/>
</dbReference>
<dbReference type="OrthoDB" id="9796011at2"/>
<keyword evidence="19 24" id="KW-1208">Phospholipid metabolism</keyword>
<dbReference type="GO" id="GO:0006654">
    <property type="term" value="P:phosphatidic acid biosynthetic process"/>
    <property type="evidence" value="ECO:0007669"/>
    <property type="project" value="InterPro"/>
</dbReference>
<evidence type="ECO:0000256" key="6">
    <source>
        <dbReference type="ARBA" id="ARBA00022516"/>
    </source>
</evidence>
<protein>
    <recommendedName>
        <fullName evidence="4 24">Diacylglycerol kinase</fullName>
        <ecNumber evidence="3 24">2.7.1.107</ecNumber>
    </recommendedName>
</protein>
<reference evidence="25 26" key="1">
    <citation type="journal article" date="2014" name="Syst. Appl. Microbiol.">
        <title>Complete genomes of freshwater sulfur oxidizers Sulfuricella denitrificans skB26 and Sulfuritalea hydrogenivorans sk43H: genetic insights into the sulfur oxidation pathway of betaproteobacteria.</title>
        <authorList>
            <person name="Watanabe T."/>
            <person name="Kojima H."/>
            <person name="Fukui M."/>
        </authorList>
    </citation>
    <scope>NUCLEOTIDE SEQUENCE [LARGE SCALE GENOMIC DNA]</scope>
    <source>
        <strain evidence="25">DSM22779</strain>
    </source>
</reference>
<name>W0SDZ2_9PROT</name>
<keyword evidence="9 24" id="KW-0812">Transmembrane</keyword>
<keyword evidence="7 24" id="KW-0997">Cell inner membrane</keyword>
<dbReference type="HOGENOM" id="CLU_112343_3_0_4"/>
<evidence type="ECO:0000313" key="25">
    <source>
        <dbReference type="EMBL" id="BAO29157.1"/>
    </source>
</evidence>
<evidence type="ECO:0000256" key="21">
    <source>
        <dbReference type="PIRSR" id="PIRSR600829-2"/>
    </source>
</evidence>
<evidence type="ECO:0000256" key="11">
    <source>
        <dbReference type="ARBA" id="ARBA00022741"/>
    </source>
</evidence>
<keyword evidence="15 24" id="KW-1133">Transmembrane helix</keyword>
<feature type="binding site" evidence="21">
    <location>
        <position position="80"/>
    </location>
    <ligand>
        <name>substrate</name>
    </ligand>
</feature>
<keyword evidence="5" id="KW-1003">Cell membrane</keyword>
<feature type="binding site" evidence="22">
    <location>
        <position position="87"/>
    </location>
    <ligand>
        <name>ATP</name>
        <dbReference type="ChEBI" id="CHEBI:30616"/>
    </ligand>
</feature>
<dbReference type="CDD" id="cd14264">
    <property type="entry name" value="DAGK_IM"/>
    <property type="match status" value="1"/>
</dbReference>
<evidence type="ECO:0000256" key="22">
    <source>
        <dbReference type="PIRSR" id="PIRSR600829-3"/>
    </source>
</evidence>
<dbReference type="Pfam" id="PF01219">
    <property type="entry name" value="DAGK_prokar"/>
    <property type="match status" value="1"/>
</dbReference>
<comment type="similarity">
    <text evidence="2 24">Belongs to the bacterial diacylglycerol kinase family.</text>
</comment>
<keyword evidence="17 24" id="KW-0472">Membrane</keyword>
<evidence type="ECO:0000256" key="5">
    <source>
        <dbReference type="ARBA" id="ARBA00022475"/>
    </source>
</evidence>
<gene>
    <name evidence="25" type="ORF">SUTH_01357</name>
</gene>
<evidence type="ECO:0000313" key="26">
    <source>
        <dbReference type="Proteomes" id="UP000031637"/>
    </source>
</evidence>
<evidence type="ECO:0000256" key="17">
    <source>
        <dbReference type="ARBA" id="ARBA00023136"/>
    </source>
</evidence>
<keyword evidence="12 24" id="KW-0418">Kinase</keyword>
<comment type="catalytic activity">
    <reaction evidence="24">
        <text>a 1,2-diacyl-sn-glycerol + ATP = a 1,2-diacyl-sn-glycero-3-phosphate + ADP + H(+)</text>
        <dbReference type="Rhea" id="RHEA:10272"/>
        <dbReference type="ChEBI" id="CHEBI:15378"/>
        <dbReference type="ChEBI" id="CHEBI:17815"/>
        <dbReference type="ChEBI" id="CHEBI:30616"/>
        <dbReference type="ChEBI" id="CHEBI:58608"/>
        <dbReference type="ChEBI" id="CHEBI:456216"/>
        <dbReference type="EC" id="2.7.1.107"/>
    </reaction>
</comment>
<keyword evidence="18" id="KW-0594">Phospholipid biosynthesis</keyword>
<feature type="transmembrane region" description="Helical" evidence="24">
    <location>
        <begin position="67"/>
        <end position="86"/>
    </location>
</feature>
<feature type="binding site" evidence="22">
    <location>
        <position position="39"/>
    </location>
    <ligand>
        <name>ATP</name>
        <dbReference type="ChEBI" id="CHEBI:30616"/>
    </ligand>
</feature>
<dbReference type="GO" id="GO:0005524">
    <property type="term" value="F:ATP binding"/>
    <property type="evidence" value="ECO:0007669"/>
    <property type="project" value="UniProtKB-KW"/>
</dbReference>
<evidence type="ECO:0000256" key="14">
    <source>
        <dbReference type="ARBA" id="ARBA00022842"/>
    </source>
</evidence>
<evidence type="ECO:0000256" key="10">
    <source>
        <dbReference type="ARBA" id="ARBA00022723"/>
    </source>
</evidence>
<keyword evidence="26" id="KW-1185">Reference proteome</keyword>
<evidence type="ECO:0000256" key="23">
    <source>
        <dbReference type="PIRSR" id="PIRSR600829-4"/>
    </source>
</evidence>
<evidence type="ECO:0000256" key="12">
    <source>
        <dbReference type="ARBA" id="ARBA00022777"/>
    </source>
</evidence>
<evidence type="ECO:0000256" key="13">
    <source>
        <dbReference type="ARBA" id="ARBA00022840"/>
    </source>
</evidence>
<feature type="binding site" evidence="23">
    <location>
        <position position="39"/>
    </location>
    <ligand>
        <name>a divalent metal cation</name>
        <dbReference type="ChEBI" id="CHEBI:60240"/>
    </ligand>
</feature>
<dbReference type="PANTHER" id="PTHR34299">
    <property type="entry name" value="DIACYLGLYCEROL KINASE"/>
    <property type="match status" value="1"/>
</dbReference>
<comment type="function">
    <text evidence="24">Catalyzes the ATP-dependent phosphorylation of sn-l,2-diacylglycerol (DAG) to phosphatidic acid. Involved in the recycling of diacylglycerol produced as a by-product during membrane-derived oligosaccharide (MDO) biosynthesis.</text>
</comment>
<dbReference type="PANTHER" id="PTHR34299:SF1">
    <property type="entry name" value="DIACYLGLYCEROL KINASE"/>
    <property type="match status" value="1"/>
</dbReference>
<feature type="binding site" evidence="21">
    <location>
        <position position="109"/>
    </location>
    <ligand>
        <name>substrate</name>
    </ligand>
</feature>
<evidence type="ECO:0000256" key="19">
    <source>
        <dbReference type="ARBA" id="ARBA00023264"/>
    </source>
</evidence>
<evidence type="ECO:0000256" key="8">
    <source>
        <dbReference type="ARBA" id="ARBA00022679"/>
    </source>
</evidence>
<evidence type="ECO:0000256" key="7">
    <source>
        <dbReference type="ARBA" id="ARBA00022519"/>
    </source>
</evidence>
<keyword evidence="16 24" id="KW-0443">Lipid metabolism</keyword>